<gene>
    <name evidence="2" type="primary">yunB</name>
    <name evidence="2" type="ORF">IAA62_03790</name>
</gene>
<dbReference type="InterPro" id="IPR014197">
    <property type="entry name" value="Sporulation_prot_YunB"/>
</dbReference>
<keyword evidence="1" id="KW-0812">Transmembrane</keyword>
<comment type="caution">
    <text evidence="2">The sequence shown here is derived from an EMBL/GenBank/DDBJ whole genome shotgun (WGS) entry which is preliminary data.</text>
</comment>
<reference evidence="2" key="1">
    <citation type="submission" date="2020-10" db="EMBL/GenBank/DDBJ databases">
        <authorList>
            <person name="Gilroy R."/>
        </authorList>
    </citation>
    <scope>NUCLEOTIDE SEQUENCE</scope>
    <source>
        <strain evidence="2">CHK186-9395</strain>
    </source>
</reference>
<evidence type="ECO:0000313" key="3">
    <source>
        <dbReference type="Proteomes" id="UP000886861"/>
    </source>
</evidence>
<dbReference type="EMBL" id="DVOJ01000014">
    <property type="protein sequence ID" value="HIV01654.1"/>
    <property type="molecule type" value="Genomic_DNA"/>
</dbReference>
<feature type="transmembrane region" description="Helical" evidence="1">
    <location>
        <begin position="16"/>
        <end position="34"/>
    </location>
</feature>
<dbReference type="PIRSF" id="PIRSF021383">
    <property type="entry name" value="YunB"/>
    <property type="match status" value="1"/>
</dbReference>
<keyword evidence="1" id="KW-0472">Membrane</keyword>
<reference evidence="2" key="2">
    <citation type="journal article" date="2021" name="PeerJ">
        <title>Extensive microbial diversity within the chicken gut microbiome revealed by metagenomics and culture.</title>
        <authorList>
            <person name="Gilroy R."/>
            <person name="Ravi A."/>
            <person name="Getino M."/>
            <person name="Pursley I."/>
            <person name="Horton D.L."/>
            <person name="Alikhan N.F."/>
            <person name="Baker D."/>
            <person name="Gharbi K."/>
            <person name="Hall N."/>
            <person name="Watson M."/>
            <person name="Adriaenssens E.M."/>
            <person name="Foster-Nyarko E."/>
            <person name="Jarju S."/>
            <person name="Secka A."/>
            <person name="Antonio M."/>
            <person name="Oren A."/>
            <person name="Chaudhuri R.R."/>
            <person name="La Ragione R."/>
            <person name="Hildebrand F."/>
            <person name="Pallen M.J."/>
        </authorList>
    </citation>
    <scope>NUCLEOTIDE SEQUENCE</scope>
    <source>
        <strain evidence="2">CHK186-9395</strain>
    </source>
</reference>
<organism evidence="2 3">
    <name type="scientific">Candidatus Caccopulliclostridium gallistercoris</name>
    <dbReference type="NCBI Taxonomy" id="2840719"/>
    <lineage>
        <taxon>Bacteria</taxon>
        <taxon>Bacillati</taxon>
        <taxon>Bacillota</taxon>
        <taxon>Clostridia</taxon>
        <taxon>Candidatus Caccopulliclostridium</taxon>
    </lineage>
</organism>
<name>A0A9D1NFC5_9FIRM</name>
<sequence>MEYYRKKRILSAKKKLYIALAIIFLVIILIIIYLHCVVNPILIDATEAKVQSLTQQAVESAVYDVIKDENVYDNLIEIVKDSNNDVQMITANAYEINLFSKEVLASAQNNLNNLGNTGVEVGIGTFTGLTFLTDLGPKVKLKLAPIGTVYTTFRSEFTSAGINNTLHKIYLLVKTDVNIILPTDTKIVNTTTEILITESMIVGKIPDTYLNSSQLDEMLNLVPKN</sequence>
<proteinExistence type="predicted"/>
<protein>
    <submittedName>
        <fullName evidence="2">Sporulation protein YunB</fullName>
    </submittedName>
</protein>
<dbReference type="Proteomes" id="UP000886861">
    <property type="component" value="Unassembled WGS sequence"/>
</dbReference>
<accession>A0A9D1NFC5</accession>
<evidence type="ECO:0000313" key="2">
    <source>
        <dbReference type="EMBL" id="HIV01654.1"/>
    </source>
</evidence>
<evidence type="ECO:0000256" key="1">
    <source>
        <dbReference type="SAM" id="Phobius"/>
    </source>
</evidence>
<dbReference type="AlphaFoldDB" id="A0A9D1NFC5"/>
<keyword evidence="1" id="KW-1133">Transmembrane helix</keyword>
<dbReference type="Pfam" id="PF09560">
    <property type="entry name" value="Spore_YunB"/>
    <property type="match status" value="1"/>
</dbReference>
<dbReference type="NCBIfam" id="TIGR02832">
    <property type="entry name" value="spo_yunB"/>
    <property type="match status" value="1"/>
</dbReference>